<dbReference type="RefSeq" id="WP_369665404.1">
    <property type="nucleotide sequence ID" value="NZ_JBDKXB010000001.1"/>
</dbReference>
<dbReference type="InterPro" id="IPR001130">
    <property type="entry name" value="TatD-like"/>
</dbReference>
<evidence type="ECO:0000256" key="3">
    <source>
        <dbReference type="ARBA" id="ARBA00022801"/>
    </source>
</evidence>
<dbReference type="Pfam" id="PF01026">
    <property type="entry name" value="TatD_DNase"/>
    <property type="match status" value="1"/>
</dbReference>
<dbReference type="PROSITE" id="PS01090">
    <property type="entry name" value="TATD_2"/>
    <property type="match status" value="1"/>
</dbReference>
<name>A0ABV4B9I9_9GAMM</name>
<protein>
    <submittedName>
        <fullName evidence="4">TatD family hydrolase</fullName>
        <ecNumber evidence="4">3.1.-.-</ecNumber>
    </submittedName>
</protein>
<dbReference type="NCBIfam" id="TIGR00010">
    <property type="entry name" value="YchF/TatD family DNA exonuclease"/>
    <property type="match status" value="1"/>
</dbReference>
<keyword evidence="5" id="KW-1185">Reference proteome</keyword>
<gene>
    <name evidence="4" type="ORF">ABC977_01250</name>
</gene>
<reference evidence="4 5" key="1">
    <citation type="submission" date="2024-05" db="EMBL/GenBank/DDBJ databases">
        <title>Genome Sequence and Characterization of the New Strain Purple Sulfur Bacterium of Genus Thioalkalicoccus.</title>
        <authorList>
            <person name="Bryantseva I.A."/>
            <person name="Kyndt J.A."/>
            <person name="Imhoff J.F."/>
        </authorList>
    </citation>
    <scope>NUCLEOTIDE SEQUENCE [LARGE SCALE GENOMIC DNA]</scope>
    <source>
        <strain evidence="4 5">Um2</strain>
    </source>
</reference>
<dbReference type="EC" id="3.1.-.-" evidence="4"/>
<dbReference type="InterPro" id="IPR032466">
    <property type="entry name" value="Metal_Hydrolase"/>
</dbReference>
<dbReference type="PANTHER" id="PTHR46124:SF2">
    <property type="entry name" value="D-AMINOACYL-TRNA DEACYLASE"/>
    <property type="match status" value="1"/>
</dbReference>
<sequence>MFADSHCHLDCIDLSPYGGEFSGLVAAAERAGVTRMLCVAIDLRRFPAMRALVDPYPRVLVSVGVHPNAPDDQEPSADELMAMAADPRCVAIGETGLDFFRDKGDPGWQRVRFRRHIEVARAIQKPLIVHTRSARDDTLRLLIEGRADEIGGVMHCFTEDWDMARRALDLGFHISFSGIVTFRNAAELREVARRVPLDRLLIETDAPYLAPVPHRGRPNEPKYLPAVAQCIADLRGLDRDEVARRTSDNYQRLFGDIGAGPL</sequence>
<keyword evidence="3 4" id="KW-0378">Hydrolase</keyword>
<dbReference type="EMBL" id="JBDKXB010000001">
    <property type="protein sequence ID" value="MEY6431030.1"/>
    <property type="molecule type" value="Genomic_DNA"/>
</dbReference>
<dbReference type="InterPro" id="IPR018228">
    <property type="entry name" value="DNase_TatD-rel_CS"/>
</dbReference>
<keyword evidence="2" id="KW-0479">Metal-binding</keyword>
<evidence type="ECO:0000256" key="1">
    <source>
        <dbReference type="ARBA" id="ARBA00009275"/>
    </source>
</evidence>
<comment type="caution">
    <text evidence="4">The sequence shown here is derived from an EMBL/GenBank/DDBJ whole genome shotgun (WGS) entry which is preliminary data.</text>
</comment>
<organism evidence="4 5">
    <name type="scientific">Thioalkalicoccus limnaeus</name>
    <dbReference type="NCBI Taxonomy" id="120681"/>
    <lineage>
        <taxon>Bacteria</taxon>
        <taxon>Pseudomonadati</taxon>
        <taxon>Pseudomonadota</taxon>
        <taxon>Gammaproteobacteria</taxon>
        <taxon>Chromatiales</taxon>
        <taxon>Chromatiaceae</taxon>
        <taxon>Thioalkalicoccus</taxon>
    </lineage>
</organism>
<dbReference type="CDD" id="cd01310">
    <property type="entry name" value="TatD_DNAse"/>
    <property type="match status" value="1"/>
</dbReference>
<dbReference type="Proteomes" id="UP001564408">
    <property type="component" value="Unassembled WGS sequence"/>
</dbReference>
<dbReference type="PANTHER" id="PTHR46124">
    <property type="entry name" value="D-AMINOACYL-TRNA DEACYLASE"/>
    <property type="match status" value="1"/>
</dbReference>
<evidence type="ECO:0000313" key="4">
    <source>
        <dbReference type="EMBL" id="MEY6431030.1"/>
    </source>
</evidence>
<dbReference type="GO" id="GO:0016787">
    <property type="term" value="F:hydrolase activity"/>
    <property type="evidence" value="ECO:0007669"/>
    <property type="project" value="UniProtKB-KW"/>
</dbReference>
<comment type="similarity">
    <text evidence="1">Belongs to the metallo-dependent hydrolases superfamily. TatD-type hydrolase family.</text>
</comment>
<evidence type="ECO:0000313" key="5">
    <source>
        <dbReference type="Proteomes" id="UP001564408"/>
    </source>
</evidence>
<proteinExistence type="inferred from homology"/>
<dbReference type="Gene3D" id="3.20.20.140">
    <property type="entry name" value="Metal-dependent hydrolases"/>
    <property type="match status" value="1"/>
</dbReference>
<dbReference type="SUPFAM" id="SSF51556">
    <property type="entry name" value="Metallo-dependent hydrolases"/>
    <property type="match status" value="1"/>
</dbReference>
<evidence type="ECO:0000256" key="2">
    <source>
        <dbReference type="ARBA" id="ARBA00022723"/>
    </source>
</evidence>
<dbReference type="PROSITE" id="PS01091">
    <property type="entry name" value="TATD_3"/>
    <property type="match status" value="1"/>
</dbReference>
<dbReference type="InterPro" id="IPR015991">
    <property type="entry name" value="TatD/YcfH-like"/>
</dbReference>
<dbReference type="PIRSF" id="PIRSF005902">
    <property type="entry name" value="DNase_TatD"/>
    <property type="match status" value="1"/>
</dbReference>
<accession>A0ABV4B9I9</accession>